<feature type="domain" description="KIB1-4 beta-propeller" evidence="1">
    <location>
        <begin position="38"/>
        <end position="199"/>
    </location>
</feature>
<dbReference type="InterPro" id="IPR050942">
    <property type="entry name" value="F-box_BR-signaling"/>
</dbReference>
<dbReference type="Pfam" id="PF03478">
    <property type="entry name" value="Beta-prop_KIB1-4"/>
    <property type="match status" value="1"/>
</dbReference>
<dbReference type="PANTHER" id="PTHR44259:SF108">
    <property type="entry name" value="F-BOX PROTEIN SKIP23-LIKE"/>
    <property type="match status" value="1"/>
</dbReference>
<comment type="caution">
    <text evidence="2">The sequence shown here is derived from an EMBL/GenBank/DDBJ whole genome shotgun (WGS) entry which is preliminary data.</text>
</comment>
<evidence type="ECO:0000313" key="2">
    <source>
        <dbReference type="EMBL" id="TXG52119.1"/>
    </source>
</evidence>
<dbReference type="AlphaFoldDB" id="A0A5C7H5X3"/>
<dbReference type="PANTHER" id="PTHR44259">
    <property type="entry name" value="OS07G0183000 PROTEIN-RELATED"/>
    <property type="match status" value="1"/>
</dbReference>
<dbReference type="EMBL" id="VAHF01000010">
    <property type="protein sequence ID" value="TXG52119.1"/>
    <property type="molecule type" value="Genomic_DNA"/>
</dbReference>
<dbReference type="OrthoDB" id="642536at2759"/>
<dbReference type="InterPro" id="IPR011043">
    <property type="entry name" value="Gal_Oxase/kelch_b-propeller"/>
</dbReference>
<gene>
    <name evidence="2" type="ORF">EZV62_021288</name>
</gene>
<proteinExistence type="predicted"/>
<protein>
    <recommendedName>
        <fullName evidence="1">KIB1-4 beta-propeller domain-containing protein</fullName>
    </recommendedName>
</protein>
<sequence length="235" mass="27186">MANWADLDHDVLTEIAWRIKLHEDFVVFREVVVLNFRTRTLSCAFLDVISYQKQIYAINSFGMIMVCDIKGDNPTVVHQVTQLPWELYYRIKYEDLDGSRKGLMHAYLVESDGALWVITRLNKDDEDDLFQVFEVDLSTNNWEEIYDLGDKALFLGYNSSLCIEVSDKSYCKPNSIYFTYDCPDVTWNGSQKNDMGVYNFKMVALASSLSIEIQGMIYQGIKLHLCGSNKVIIYK</sequence>
<keyword evidence="3" id="KW-1185">Reference proteome</keyword>
<evidence type="ECO:0000313" key="3">
    <source>
        <dbReference type="Proteomes" id="UP000323000"/>
    </source>
</evidence>
<accession>A0A5C7H5X3</accession>
<dbReference type="Proteomes" id="UP000323000">
    <property type="component" value="Chromosome 10"/>
</dbReference>
<reference evidence="3" key="1">
    <citation type="journal article" date="2019" name="Gigascience">
        <title>De novo genome assembly of the endangered Acer yangbiense, a plant species with extremely small populations endemic to Yunnan Province, China.</title>
        <authorList>
            <person name="Yang J."/>
            <person name="Wariss H.M."/>
            <person name="Tao L."/>
            <person name="Zhang R."/>
            <person name="Yun Q."/>
            <person name="Hollingsworth P."/>
            <person name="Dao Z."/>
            <person name="Luo G."/>
            <person name="Guo H."/>
            <person name="Ma Y."/>
            <person name="Sun W."/>
        </authorList>
    </citation>
    <scope>NUCLEOTIDE SEQUENCE [LARGE SCALE GENOMIC DNA]</scope>
    <source>
        <strain evidence="3">cv. Malutang</strain>
    </source>
</reference>
<evidence type="ECO:0000259" key="1">
    <source>
        <dbReference type="Pfam" id="PF03478"/>
    </source>
</evidence>
<name>A0A5C7H5X3_9ROSI</name>
<organism evidence="2 3">
    <name type="scientific">Acer yangbiense</name>
    <dbReference type="NCBI Taxonomy" id="1000413"/>
    <lineage>
        <taxon>Eukaryota</taxon>
        <taxon>Viridiplantae</taxon>
        <taxon>Streptophyta</taxon>
        <taxon>Embryophyta</taxon>
        <taxon>Tracheophyta</taxon>
        <taxon>Spermatophyta</taxon>
        <taxon>Magnoliopsida</taxon>
        <taxon>eudicotyledons</taxon>
        <taxon>Gunneridae</taxon>
        <taxon>Pentapetalae</taxon>
        <taxon>rosids</taxon>
        <taxon>malvids</taxon>
        <taxon>Sapindales</taxon>
        <taxon>Sapindaceae</taxon>
        <taxon>Hippocastanoideae</taxon>
        <taxon>Acereae</taxon>
        <taxon>Acer</taxon>
    </lineage>
</organism>
<dbReference type="InterPro" id="IPR005174">
    <property type="entry name" value="KIB1-4_b-propeller"/>
</dbReference>
<dbReference type="SUPFAM" id="SSF50965">
    <property type="entry name" value="Galactose oxidase, central domain"/>
    <property type="match status" value="1"/>
</dbReference>